<reference evidence="11 12" key="1">
    <citation type="submission" date="2022-07" db="EMBL/GenBank/DDBJ databases">
        <title>Degradation activity of malathion, p-nitrophenol and potential low-temperature adaptation strategy of Rhodococcus sp. FXJ9.536.</title>
        <authorList>
            <person name="Huang J."/>
            <person name="Huang Y."/>
        </authorList>
    </citation>
    <scope>NUCLEOTIDE SEQUENCE [LARGE SCALE GENOMIC DNA]</scope>
    <source>
        <strain evidence="11 12">FXJ9.536</strain>
    </source>
</reference>
<dbReference type="HAMAP" id="MF_00454">
    <property type="entry name" value="FluC"/>
    <property type="match status" value="1"/>
</dbReference>
<evidence type="ECO:0000256" key="10">
    <source>
        <dbReference type="HAMAP-Rule" id="MF_00454"/>
    </source>
</evidence>
<comment type="subcellular location">
    <subcellularLocation>
        <location evidence="1 10">Cell membrane</location>
        <topology evidence="1 10">Multi-pass membrane protein</topology>
    </subcellularLocation>
</comment>
<comment type="similarity">
    <text evidence="7 10">Belongs to the fluoride channel Fluc/FEX (TC 1.A.43) family.</text>
</comment>
<keyword evidence="2 10" id="KW-1003">Cell membrane</keyword>
<comment type="caution">
    <text evidence="11">The sequence shown here is derived from an EMBL/GenBank/DDBJ whole genome shotgun (WGS) entry which is preliminary data.</text>
</comment>
<feature type="transmembrane region" description="Helical" evidence="10">
    <location>
        <begin position="54"/>
        <end position="76"/>
    </location>
</feature>
<dbReference type="RefSeq" id="WP_255971042.1">
    <property type="nucleotide sequence ID" value="NZ_JANFQF010000014.1"/>
</dbReference>
<sequence length="113" mass="12062">MVGGAVGAAARCQLWRWWPDDIDEFPFTTFAINVMGCFVFGLLFCLVPARGPVGLIRTFVVFGVMSGFTTFSFFAVQGVTLTSPRVGGLYLLVTPVAALGAAVVGARLGRQVR</sequence>
<dbReference type="Pfam" id="PF02537">
    <property type="entry name" value="CRCB"/>
    <property type="match status" value="1"/>
</dbReference>
<keyword evidence="3 10" id="KW-0812">Transmembrane</keyword>
<comment type="caution">
    <text evidence="10">Lacks conserved residue(s) required for the propagation of feature annotation.</text>
</comment>
<keyword evidence="4 10" id="KW-1133">Transmembrane helix</keyword>
<evidence type="ECO:0000256" key="8">
    <source>
        <dbReference type="ARBA" id="ARBA00035585"/>
    </source>
</evidence>
<keyword evidence="6 10" id="KW-0407">Ion channel</keyword>
<dbReference type="InterPro" id="IPR003691">
    <property type="entry name" value="FluC"/>
</dbReference>
<evidence type="ECO:0000313" key="12">
    <source>
        <dbReference type="Proteomes" id="UP001524501"/>
    </source>
</evidence>
<protein>
    <recommendedName>
        <fullName evidence="10">Fluoride-specific ion channel FluC</fullName>
    </recommendedName>
</protein>
<evidence type="ECO:0000256" key="5">
    <source>
        <dbReference type="ARBA" id="ARBA00023136"/>
    </source>
</evidence>
<evidence type="ECO:0000256" key="1">
    <source>
        <dbReference type="ARBA" id="ARBA00004651"/>
    </source>
</evidence>
<evidence type="ECO:0000256" key="9">
    <source>
        <dbReference type="ARBA" id="ARBA00049940"/>
    </source>
</evidence>
<evidence type="ECO:0000256" key="4">
    <source>
        <dbReference type="ARBA" id="ARBA00022989"/>
    </source>
</evidence>
<accession>A0ABT1QFE2</accession>
<name>A0ABT1QFE2_9NOCA</name>
<proteinExistence type="inferred from homology"/>
<keyword evidence="10" id="KW-0406">Ion transport</keyword>
<dbReference type="EMBL" id="JANFQF010000014">
    <property type="protein sequence ID" value="MCQ4120971.1"/>
    <property type="molecule type" value="Genomic_DNA"/>
</dbReference>
<evidence type="ECO:0000256" key="3">
    <source>
        <dbReference type="ARBA" id="ARBA00022692"/>
    </source>
</evidence>
<keyword evidence="10" id="KW-0813">Transport</keyword>
<gene>
    <name evidence="10" type="primary">fluC</name>
    <name evidence="10" type="synonym">crcB</name>
    <name evidence="11" type="ORF">NOF53_17675</name>
</gene>
<organism evidence="11 12">
    <name type="scientific">Rhodococcus tibetensis</name>
    <dbReference type="NCBI Taxonomy" id="2965064"/>
    <lineage>
        <taxon>Bacteria</taxon>
        <taxon>Bacillati</taxon>
        <taxon>Actinomycetota</taxon>
        <taxon>Actinomycetes</taxon>
        <taxon>Mycobacteriales</taxon>
        <taxon>Nocardiaceae</taxon>
        <taxon>Rhodococcus</taxon>
    </lineage>
</organism>
<evidence type="ECO:0000256" key="6">
    <source>
        <dbReference type="ARBA" id="ARBA00023303"/>
    </source>
</evidence>
<feature type="transmembrane region" description="Helical" evidence="10">
    <location>
        <begin position="88"/>
        <end position="108"/>
    </location>
</feature>
<evidence type="ECO:0000256" key="2">
    <source>
        <dbReference type="ARBA" id="ARBA00022475"/>
    </source>
</evidence>
<comment type="function">
    <text evidence="9 10">Fluoride-specific ion channel. Important for reducing fluoride concentration in the cell, thus reducing its toxicity.</text>
</comment>
<feature type="transmembrane region" description="Helical" evidence="10">
    <location>
        <begin position="25"/>
        <end position="47"/>
    </location>
</feature>
<keyword evidence="5 10" id="KW-0472">Membrane</keyword>
<keyword evidence="12" id="KW-1185">Reference proteome</keyword>
<evidence type="ECO:0000313" key="11">
    <source>
        <dbReference type="EMBL" id="MCQ4120971.1"/>
    </source>
</evidence>
<dbReference type="Proteomes" id="UP001524501">
    <property type="component" value="Unassembled WGS sequence"/>
</dbReference>
<evidence type="ECO:0000256" key="7">
    <source>
        <dbReference type="ARBA" id="ARBA00035120"/>
    </source>
</evidence>
<comment type="catalytic activity">
    <reaction evidence="8">
        <text>fluoride(in) = fluoride(out)</text>
        <dbReference type="Rhea" id="RHEA:76159"/>
        <dbReference type="ChEBI" id="CHEBI:17051"/>
    </reaction>
    <physiologicalReaction direction="left-to-right" evidence="8">
        <dbReference type="Rhea" id="RHEA:76160"/>
    </physiologicalReaction>
</comment>